<dbReference type="RefSeq" id="XP_066637970.1">
    <property type="nucleotide sequence ID" value="XM_066772691.1"/>
</dbReference>
<accession>A0ABR3CWF2</accession>
<gene>
    <name evidence="3" type="ORF">SLS55_001195</name>
</gene>
<keyword evidence="4" id="KW-1185">Reference proteome</keyword>
<dbReference type="PANTHER" id="PTHR21193">
    <property type="entry name" value="OXIDOREDUCTASE-LIKE DOMAIN-CONTAINING PROTEIN 1"/>
    <property type="match status" value="1"/>
</dbReference>
<evidence type="ECO:0000313" key="4">
    <source>
        <dbReference type="Proteomes" id="UP001430584"/>
    </source>
</evidence>
<dbReference type="Pfam" id="PF09791">
    <property type="entry name" value="Oxidored-like"/>
    <property type="match status" value="1"/>
</dbReference>
<organism evidence="3 4">
    <name type="scientific">Diplodia seriata</name>
    <dbReference type="NCBI Taxonomy" id="420778"/>
    <lineage>
        <taxon>Eukaryota</taxon>
        <taxon>Fungi</taxon>
        <taxon>Dikarya</taxon>
        <taxon>Ascomycota</taxon>
        <taxon>Pezizomycotina</taxon>
        <taxon>Dothideomycetes</taxon>
        <taxon>Dothideomycetes incertae sedis</taxon>
        <taxon>Botryosphaeriales</taxon>
        <taxon>Botryosphaeriaceae</taxon>
        <taxon>Diplodia</taxon>
    </lineage>
</organism>
<dbReference type="InterPro" id="IPR039251">
    <property type="entry name" value="OXLD1"/>
</dbReference>
<dbReference type="Proteomes" id="UP001430584">
    <property type="component" value="Unassembled WGS sequence"/>
</dbReference>
<reference evidence="3 4" key="1">
    <citation type="submission" date="2024-02" db="EMBL/GenBank/DDBJ databases">
        <title>De novo assembly and annotation of 12 fungi associated with fruit tree decline syndrome in Ontario, Canada.</title>
        <authorList>
            <person name="Sulman M."/>
            <person name="Ellouze W."/>
            <person name="Ilyukhin E."/>
        </authorList>
    </citation>
    <scope>NUCLEOTIDE SEQUENCE [LARGE SCALE GENOMIC DNA]</scope>
    <source>
        <strain evidence="3 4">FDS-637</strain>
    </source>
</reference>
<proteinExistence type="predicted"/>
<sequence>MASPIPRLSLCASCLRQLRPSIRSHANTAVTAITTAQRRTIKYHISKPGEQATPLQGFYADMLAHPLHQTPAATRTAPAPPPPDELPKTTKEETLAKGRIVFGSRLAGPTERKEKRDADSKLIAGVRVPPKPEEPDNCCMSGCVNCVWDVYGEDLEEWAAASAEARARIRAQETDKRLKGQGTGGMLASKGTPTHVASSMDDDGGGSEANWSIDLGELGELNDAQPEKPTDEELWKNIPVGIRQFMKTEKRLKEQHAQEEAHA</sequence>
<dbReference type="EMBL" id="JAJVCZ030000001">
    <property type="protein sequence ID" value="KAL0265230.1"/>
    <property type="molecule type" value="Genomic_DNA"/>
</dbReference>
<evidence type="ECO:0000256" key="1">
    <source>
        <dbReference type="SAM" id="MobiDB-lite"/>
    </source>
</evidence>
<name>A0ABR3CWF2_9PEZI</name>
<dbReference type="GeneID" id="92005280"/>
<dbReference type="InterPro" id="IPR019180">
    <property type="entry name" value="Oxidoreductase-like_N"/>
</dbReference>
<protein>
    <recommendedName>
        <fullName evidence="2">Oxidoreductase-like domain-containing protein</fullName>
    </recommendedName>
</protein>
<comment type="caution">
    <text evidence="3">The sequence shown here is derived from an EMBL/GenBank/DDBJ whole genome shotgun (WGS) entry which is preliminary data.</text>
</comment>
<evidence type="ECO:0000259" key="2">
    <source>
        <dbReference type="Pfam" id="PF09791"/>
    </source>
</evidence>
<dbReference type="PANTHER" id="PTHR21193:SF3">
    <property type="entry name" value="OXIDOREDUCTASE-LIKE DOMAIN-CONTAINING PROTEIN 1"/>
    <property type="match status" value="1"/>
</dbReference>
<feature type="domain" description="Oxidoreductase-like" evidence="2">
    <location>
        <begin position="123"/>
        <end position="166"/>
    </location>
</feature>
<feature type="region of interest" description="Disordered" evidence="1">
    <location>
        <begin position="176"/>
        <end position="210"/>
    </location>
</feature>
<evidence type="ECO:0000313" key="3">
    <source>
        <dbReference type="EMBL" id="KAL0265230.1"/>
    </source>
</evidence>